<feature type="transmembrane region" description="Helical" evidence="1">
    <location>
        <begin position="39"/>
        <end position="62"/>
    </location>
</feature>
<accession>A0A7W1XU79</accession>
<evidence type="ECO:0000313" key="3">
    <source>
        <dbReference type="Proteomes" id="UP000538292"/>
    </source>
</evidence>
<gene>
    <name evidence="2" type="ORF">H2C83_12300</name>
</gene>
<evidence type="ECO:0000256" key="1">
    <source>
        <dbReference type="SAM" id="Phobius"/>
    </source>
</evidence>
<keyword evidence="1" id="KW-1133">Transmembrane helix</keyword>
<dbReference type="RefSeq" id="WP_181741250.1">
    <property type="nucleotide sequence ID" value="NZ_JACEOL010000038.1"/>
</dbReference>
<keyword evidence="1" id="KW-0812">Transmembrane</keyword>
<dbReference type="EMBL" id="JACEOL010000038">
    <property type="protein sequence ID" value="MBA4603085.1"/>
    <property type="molecule type" value="Genomic_DNA"/>
</dbReference>
<evidence type="ECO:0000313" key="2">
    <source>
        <dbReference type="EMBL" id="MBA4603085.1"/>
    </source>
</evidence>
<comment type="caution">
    <text evidence="2">The sequence shown here is derived from an EMBL/GenBank/DDBJ whole genome shotgun (WGS) entry which is preliminary data.</text>
</comment>
<dbReference type="AlphaFoldDB" id="A0A7W1XU79"/>
<organism evidence="2 3">
    <name type="scientific">Thermoactinomyces mirandus</name>
    <dbReference type="NCBI Taxonomy" id="2756294"/>
    <lineage>
        <taxon>Bacteria</taxon>
        <taxon>Bacillati</taxon>
        <taxon>Bacillota</taxon>
        <taxon>Bacilli</taxon>
        <taxon>Bacillales</taxon>
        <taxon>Thermoactinomycetaceae</taxon>
        <taxon>Thermoactinomyces</taxon>
    </lineage>
</organism>
<protein>
    <submittedName>
        <fullName evidence="2">Uncharacterized protein</fullName>
    </submittedName>
</protein>
<sequence length="98" mass="11218">MMETAIMITNGLAGFAFFAFLGLVVMIAREGKDERARFLGYKLFSFLFVFLFGGLSIIIFYTGWVNVEYKVLRVAITTLSSLTIFSGLIYWMALRKKY</sequence>
<feature type="transmembrane region" description="Helical" evidence="1">
    <location>
        <begin position="6"/>
        <end position="27"/>
    </location>
</feature>
<name>A0A7W1XU79_9BACL</name>
<keyword evidence="1" id="KW-0472">Membrane</keyword>
<proteinExistence type="predicted"/>
<keyword evidence="3" id="KW-1185">Reference proteome</keyword>
<reference evidence="2 3" key="1">
    <citation type="submission" date="2020-07" db="EMBL/GenBank/DDBJ databases">
        <title>Thermoactinomyces phylogeny.</title>
        <authorList>
            <person name="Dunlap C."/>
        </authorList>
    </citation>
    <scope>NUCLEOTIDE SEQUENCE [LARGE SCALE GENOMIC DNA]</scope>
    <source>
        <strain evidence="2 3">AMNI-1</strain>
    </source>
</reference>
<feature type="transmembrane region" description="Helical" evidence="1">
    <location>
        <begin position="74"/>
        <end position="94"/>
    </location>
</feature>
<dbReference type="Proteomes" id="UP000538292">
    <property type="component" value="Unassembled WGS sequence"/>
</dbReference>